<evidence type="ECO:0000313" key="3">
    <source>
        <dbReference type="EMBL" id="KAJ6737831.1"/>
    </source>
</evidence>
<evidence type="ECO:0000256" key="2">
    <source>
        <dbReference type="SAM" id="SignalP"/>
    </source>
</evidence>
<sequence>MGVSSKFPLPGLIVLSIASALNDISYEGDMGDESSYGGRSGWKFDNDNSNDDCYKNWRSCGSFYGCGRDFNTQGKGGSHGGGGGVASHGDEGSGHGEGHGDGAGGGDASVGGGGSGGDGGVGLVMVKVMDLGARVLVKMVEKGGFGHGSGYGAGEGIGGGGNASGGGGGGARG</sequence>
<gene>
    <name evidence="3" type="ORF">OIU74_002899</name>
</gene>
<protein>
    <recommendedName>
        <fullName evidence="5">Glycine-rich protein</fullName>
    </recommendedName>
</protein>
<name>A0A9Q0ZKH5_9ROSI</name>
<reference evidence="3" key="2">
    <citation type="journal article" date="2023" name="Int. J. Mol. Sci.">
        <title>De Novo Assembly and Annotation of 11 Diverse Shrub Willow (Salix) Genomes Reveals Novel Gene Organization in Sex-Linked Regions.</title>
        <authorList>
            <person name="Hyden B."/>
            <person name="Feng K."/>
            <person name="Yates T.B."/>
            <person name="Jawdy S."/>
            <person name="Cereghino C."/>
            <person name="Smart L.B."/>
            <person name="Muchero W."/>
        </authorList>
    </citation>
    <scope>NUCLEOTIDE SEQUENCE</scope>
    <source>
        <tissue evidence="3">Shoot tip</tissue>
    </source>
</reference>
<evidence type="ECO:0000313" key="4">
    <source>
        <dbReference type="Proteomes" id="UP001151752"/>
    </source>
</evidence>
<feature type="compositionally biased region" description="Gly residues" evidence="1">
    <location>
        <begin position="75"/>
        <end position="86"/>
    </location>
</feature>
<feature type="compositionally biased region" description="Gly residues" evidence="1">
    <location>
        <begin position="101"/>
        <end position="114"/>
    </location>
</feature>
<keyword evidence="2" id="KW-0732">Signal</keyword>
<comment type="caution">
    <text evidence="3">The sequence shown here is derived from an EMBL/GenBank/DDBJ whole genome shotgun (WGS) entry which is preliminary data.</text>
</comment>
<organism evidence="3 4">
    <name type="scientific">Salix koriyanagi</name>
    <dbReference type="NCBI Taxonomy" id="2511006"/>
    <lineage>
        <taxon>Eukaryota</taxon>
        <taxon>Viridiplantae</taxon>
        <taxon>Streptophyta</taxon>
        <taxon>Embryophyta</taxon>
        <taxon>Tracheophyta</taxon>
        <taxon>Spermatophyta</taxon>
        <taxon>Magnoliopsida</taxon>
        <taxon>eudicotyledons</taxon>
        <taxon>Gunneridae</taxon>
        <taxon>Pentapetalae</taxon>
        <taxon>rosids</taxon>
        <taxon>fabids</taxon>
        <taxon>Malpighiales</taxon>
        <taxon>Salicaceae</taxon>
        <taxon>Saliceae</taxon>
        <taxon>Salix</taxon>
    </lineage>
</organism>
<dbReference type="Proteomes" id="UP001151752">
    <property type="component" value="Chromosome 4"/>
</dbReference>
<reference evidence="3" key="1">
    <citation type="submission" date="2022-11" db="EMBL/GenBank/DDBJ databases">
        <authorList>
            <person name="Hyden B.L."/>
            <person name="Feng K."/>
            <person name="Yates T."/>
            <person name="Jawdy S."/>
            <person name="Smart L.B."/>
            <person name="Muchero W."/>
        </authorList>
    </citation>
    <scope>NUCLEOTIDE SEQUENCE</scope>
    <source>
        <tissue evidence="3">Shoot tip</tissue>
    </source>
</reference>
<dbReference type="AlphaFoldDB" id="A0A9Q0ZKH5"/>
<evidence type="ECO:0000256" key="1">
    <source>
        <dbReference type="SAM" id="MobiDB-lite"/>
    </source>
</evidence>
<keyword evidence="4" id="KW-1185">Reference proteome</keyword>
<evidence type="ECO:0008006" key="5">
    <source>
        <dbReference type="Google" id="ProtNLM"/>
    </source>
</evidence>
<proteinExistence type="predicted"/>
<feature type="region of interest" description="Disordered" evidence="1">
    <location>
        <begin position="75"/>
        <end position="114"/>
    </location>
</feature>
<accession>A0A9Q0ZKH5</accession>
<feature type="signal peptide" evidence="2">
    <location>
        <begin position="1"/>
        <end position="20"/>
    </location>
</feature>
<feature type="compositionally biased region" description="Basic and acidic residues" evidence="1">
    <location>
        <begin position="88"/>
        <end position="100"/>
    </location>
</feature>
<feature type="chain" id="PRO_5040156222" description="Glycine-rich protein" evidence="2">
    <location>
        <begin position="21"/>
        <end position="173"/>
    </location>
</feature>
<dbReference type="EMBL" id="JAPFFM010000010">
    <property type="protein sequence ID" value="KAJ6737831.1"/>
    <property type="molecule type" value="Genomic_DNA"/>
</dbReference>